<reference evidence="2" key="2">
    <citation type="submission" date="2021-09" db="EMBL/GenBank/DDBJ databases">
        <authorList>
            <person name="Jia N."/>
            <person name="Wang J."/>
            <person name="Shi W."/>
            <person name="Du L."/>
            <person name="Sun Y."/>
            <person name="Zhan W."/>
            <person name="Jiang J."/>
            <person name="Wang Q."/>
            <person name="Zhang B."/>
            <person name="Ji P."/>
            <person name="Sakyi L.B."/>
            <person name="Cui X."/>
            <person name="Yuan T."/>
            <person name="Jiang B."/>
            <person name="Yang W."/>
            <person name="Lam T.T.-Y."/>
            <person name="Chang Q."/>
            <person name="Ding S."/>
            <person name="Wang X."/>
            <person name="Zhu J."/>
            <person name="Ruan X."/>
            <person name="Zhao L."/>
            <person name="Wei J."/>
            <person name="Que T."/>
            <person name="Du C."/>
            <person name="Cheng J."/>
            <person name="Dai P."/>
            <person name="Han X."/>
            <person name="Huang E."/>
            <person name="Gao Y."/>
            <person name="Liu J."/>
            <person name="Shao H."/>
            <person name="Ye R."/>
            <person name="Li L."/>
            <person name="Wei W."/>
            <person name="Wang X."/>
            <person name="Wang C."/>
            <person name="Huo Q."/>
            <person name="Li W."/>
            <person name="Guo W."/>
            <person name="Chen H."/>
            <person name="Chen S."/>
            <person name="Zhou L."/>
            <person name="Zhou L."/>
            <person name="Ni X."/>
            <person name="Tian J."/>
            <person name="Zhou Y."/>
            <person name="Sheng Y."/>
            <person name="Liu T."/>
            <person name="Pan Y."/>
            <person name="Xia L."/>
            <person name="Li J."/>
            <person name="Zhao F."/>
            <person name="Cao W."/>
        </authorList>
    </citation>
    <scope>NUCLEOTIDE SEQUENCE</scope>
    <source>
        <strain evidence="2">Rmic-2018</strain>
        <tissue evidence="2">Larvae</tissue>
    </source>
</reference>
<protein>
    <submittedName>
        <fullName evidence="2">Uncharacterized protein</fullName>
    </submittedName>
</protein>
<name>A0A9J6EEW0_RHIMP</name>
<organism evidence="2 3">
    <name type="scientific">Rhipicephalus microplus</name>
    <name type="common">Cattle tick</name>
    <name type="synonym">Boophilus microplus</name>
    <dbReference type="NCBI Taxonomy" id="6941"/>
    <lineage>
        <taxon>Eukaryota</taxon>
        <taxon>Metazoa</taxon>
        <taxon>Ecdysozoa</taxon>
        <taxon>Arthropoda</taxon>
        <taxon>Chelicerata</taxon>
        <taxon>Arachnida</taxon>
        <taxon>Acari</taxon>
        <taxon>Parasitiformes</taxon>
        <taxon>Ixodida</taxon>
        <taxon>Ixodoidea</taxon>
        <taxon>Ixodidae</taxon>
        <taxon>Rhipicephalinae</taxon>
        <taxon>Rhipicephalus</taxon>
        <taxon>Boophilus</taxon>
    </lineage>
</organism>
<feature type="region of interest" description="Disordered" evidence="1">
    <location>
        <begin position="197"/>
        <end position="224"/>
    </location>
</feature>
<evidence type="ECO:0000256" key="1">
    <source>
        <dbReference type="SAM" id="MobiDB-lite"/>
    </source>
</evidence>
<feature type="compositionally biased region" description="Polar residues" evidence="1">
    <location>
        <begin position="198"/>
        <end position="214"/>
    </location>
</feature>
<comment type="caution">
    <text evidence="2">The sequence shown here is derived from an EMBL/GenBank/DDBJ whole genome shotgun (WGS) entry which is preliminary data.</text>
</comment>
<proteinExistence type="predicted"/>
<keyword evidence="3" id="KW-1185">Reference proteome</keyword>
<accession>A0A9J6EEW0</accession>
<reference evidence="2" key="1">
    <citation type="journal article" date="2020" name="Cell">
        <title>Large-Scale Comparative Analyses of Tick Genomes Elucidate Their Genetic Diversity and Vector Capacities.</title>
        <authorList>
            <consortium name="Tick Genome and Microbiome Consortium (TIGMIC)"/>
            <person name="Jia N."/>
            <person name="Wang J."/>
            <person name="Shi W."/>
            <person name="Du L."/>
            <person name="Sun Y."/>
            <person name="Zhan W."/>
            <person name="Jiang J.F."/>
            <person name="Wang Q."/>
            <person name="Zhang B."/>
            <person name="Ji P."/>
            <person name="Bell-Sakyi L."/>
            <person name="Cui X.M."/>
            <person name="Yuan T.T."/>
            <person name="Jiang B.G."/>
            <person name="Yang W.F."/>
            <person name="Lam T.T."/>
            <person name="Chang Q.C."/>
            <person name="Ding S.J."/>
            <person name="Wang X.J."/>
            <person name="Zhu J.G."/>
            <person name="Ruan X.D."/>
            <person name="Zhao L."/>
            <person name="Wei J.T."/>
            <person name="Ye R.Z."/>
            <person name="Que T.C."/>
            <person name="Du C.H."/>
            <person name="Zhou Y.H."/>
            <person name="Cheng J.X."/>
            <person name="Dai P.F."/>
            <person name="Guo W.B."/>
            <person name="Han X.H."/>
            <person name="Huang E.J."/>
            <person name="Li L.F."/>
            <person name="Wei W."/>
            <person name="Gao Y.C."/>
            <person name="Liu J.Z."/>
            <person name="Shao H.Z."/>
            <person name="Wang X."/>
            <person name="Wang C.C."/>
            <person name="Yang T.C."/>
            <person name="Huo Q.B."/>
            <person name="Li W."/>
            <person name="Chen H.Y."/>
            <person name="Chen S.E."/>
            <person name="Zhou L.G."/>
            <person name="Ni X.B."/>
            <person name="Tian J.H."/>
            <person name="Sheng Y."/>
            <person name="Liu T."/>
            <person name="Pan Y.S."/>
            <person name="Xia L.Y."/>
            <person name="Li J."/>
            <person name="Zhao F."/>
            <person name="Cao W.C."/>
        </authorList>
    </citation>
    <scope>NUCLEOTIDE SEQUENCE</scope>
    <source>
        <strain evidence="2">Rmic-2018</strain>
    </source>
</reference>
<dbReference type="Proteomes" id="UP000821866">
    <property type="component" value="Chromosome 2"/>
</dbReference>
<dbReference type="EMBL" id="JABSTU010000004">
    <property type="protein sequence ID" value="KAH8032905.1"/>
    <property type="molecule type" value="Genomic_DNA"/>
</dbReference>
<gene>
    <name evidence="2" type="ORF">HPB51_003689</name>
</gene>
<evidence type="ECO:0000313" key="3">
    <source>
        <dbReference type="Proteomes" id="UP000821866"/>
    </source>
</evidence>
<sequence>MSRIRQIYLSSQALVPVYLYLTACKPLFHKAEYIPQVVRSNYEALVSVLETRFAGSHLLQLYLTELKHVRQGHRDLQELAAHVDSLSRKVLLDCPTATMYLIAPNAFVDAINNRTVQHFVRLARPIDVRSALAVALETEIQERSQAAEDLYRRPTYTDAPFRTRNLAPTRLHDPTPVLRGYHCHDVGNFAQNCPRVTESLTNSPLPMQSSSGNYNAGHRGQDPT</sequence>
<dbReference type="AlphaFoldDB" id="A0A9J6EEW0"/>
<evidence type="ECO:0000313" key="2">
    <source>
        <dbReference type="EMBL" id="KAH8032905.1"/>
    </source>
</evidence>